<keyword evidence="3" id="KW-1185">Reference proteome</keyword>
<dbReference type="Gene3D" id="3.40.50.150">
    <property type="entry name" value="Vaccinia Virus protein VP39"/>
    <property type="match status" value="1"/>
</dbReference>
<name>A0A5B9VXZ1_9BACT</name>
<gene>
    <name evidence="2" type="ORF">OJF2_16690</name>
</gene>
<dbReference type="AlphaFoldDB" id="A0A5B9VXZ1"/>
<dbReference type="KEGG" id="agv:OJF2_16690"/>
<evidence type="ECO:0000313" key="2">
    <source>
        <dbReference type="EMBL" id="QEH33172.1"/>
    </source>
</evidence>
<reference evidence="2 3" key="1">
    <citation type="submission" date="2019-08" db="EMBL/GenBank/DDBJ databases">
        <title>Deep-cultivation of Planctomycetes and their phenomic and genomic characterization uncovers novel biology.</title>
        <authorList>
            <person name="Wiegand S."/>
            <person name="Jogler M."/>
            <person name="Boedeker C."/>
            <person name="Pinto D."/>
            <person name="Vollmers J."/>
            <person name="Rivas-Marin E."/>
            <person name="Kohn T."/>
            <person name="Peeters S.H."/>
            <person name="Heuer A."/>
            <person name="Rast P."/>
            <person name="Oberbeckmann S."/>
            <person name="Bunk B."/>
            <person name="Jeske O."/>
            <person name="Meyerdierks A."/>
            <person name="Storesund J.E."/>
            <person name="Kallscheuer N."/>
            <person name="Luecker S."/>
            <person name="Lage O.M."/>
            <person name="Pohl T."/>
            <person name="Merkel B.J."/>
            <person name="Hornburger P."/>
            <person name="Mueller R.-W."/>
            <person name="Bruemmer F."/>
            <person name="Labrenz M."/>
            <person name="Spormann A.M."/>
            <person name="Op den Camp H."/>
            <person name="Overmann J."/>
            <person name="Amann R."/>
            <person name="Jetten M.S.M."/>
            <person name="Mascher T."/>
            <person name="Medema M.H."/>
            <person name="Devos D.P."/>
            <person name="Kaster A.-K."/>
            <person name="Ovreas L."/>
            <person name="Rohde M."/>
            <person name="Galperin M.Y."/>
            <person name="Jogler C."/>
        </authorList>
    </citation>
    <scope>NUCLEOTIDE SEQUENCE [LARGE SCALE GENOMIC DNA]</scope>
    <source>
        <strain evidence="2 3">OJF2</strain>
    </source>
</reference>
<keyword evidence="2" id="KW-0489">Methyltransferase</keyword>
<feature type="compositionally biased region" description="Gly residues" evidence="1">
    <location>
        <begin position="258"/>
        <end position="274"/>
    </location>
</feature>
<evidence type="ECO:0000256" key="1">
    <source>
        <dbReference type="SAM" id="MobiDB-lite"/>
    </source>
</evidence>
<organism evidence="2 3">
    <name type="scientific">Aquisphaera giovannonii</name>
    <dbReference type="NCBI Taxonomy" id="406548"/>
    <lineage>
        <taxon>Bacteria</taxon>
        <taxon>Pseudomonadati</taxon>
        <taxon>Planctomycetota</taxon>
        <taxon>Planctomycetia</taxon>
        <taxon>Isosphaerales</taxon>
        <taxon>Isosphaeraceae</taxon>
        <taxon>Aquisphaera</taxon>
    </lineage>
</organism>
<dbReference type="InterPro" id="IPR019410">
    <property type="entry name" value="Methyltransf_16"/>
</dbReference>
<feature type="region of interest" description="Disordered" evidence="1">
    <location>
        <begin position="245"/>
        <end position="274"/>
    </location>
</feature>
<proteinExistence type="predicted"/>
<dbReference type="GO" id="GO:0032259">
    <property type="term" value="P:methylation"/>
    <property type="evidence" value="ECO:0007669"/>
    <property type="project" value="UniProtKB-KW"/>
</dbReference>
<dbReference type="OrthoDB" id="264333at2"/>
<accession>A0A5B9VXZ1</accession>
<dbReference type="PANTHER" id="PTHR14614">
    <property type="entry name" value="HEPATOCELLULAR CARCINOMA-ASSOCIATED ANTIGEN"/>
    <property type="match status" value="1"/>
</dbReference>
<dbReference type="CDD" id="cd02440">
    <property type="entry name" value="AdoMet_MTases"/>
    <property type="match status" value="1"/>
</dbReference>
<dbReference type="InterPro" id="IPR029063">
    <property type="entry name" value="SAM-dependent_MTases_sf"/>
</dbReference>
<dbReference type="Proteomes" id="UP000324233">
    <property type="component" value="Chromosome"/>
</dbReference>
<dbReference type="GO" id="GO:0008168">
    <property type="term" value="F:methyltransferase activity"/>
    <property type="evidence" value="ECO:0007669"/>
    <property type="project" value="UniProtKB-KW"/>
</dbReference>
<dbReference type="SUPFAM" id="SSF53335">
    <property type="entry name" value="S-adenosyl-L-methionine-dependent methyltransferases"/>
    <property type="match status" value="1"/>
</dbReference>
<dbReference type="Pfam" id="PF10294">
    <property type="entry name" value="Methyltransf_16"/>
    <property type="match status" value="1"/>
</dbReference>
<sequence length="274" mass="28996">MPLNPASPPAEPERDVPATAYEGPVVISRLEFAGTAIALVRPGEPDRMLDDPVVRELNRREDYMPYWAYLWPGACLLAQAVATEPAEAFDRLCGPAGARREVLEIGCGVGLAGLVAVARGLRVLFTDYDPAPLDFVRRSARASGFDEADYRTGLLDWRTPPELRSPLILGSDLLYEARLVPLVAGLLAGLLEEGGEAWISDPGRGSAAPFASEVGLRGMECRAEPIGARSEGGEAVEGVLYRVRRPISGPAPDQAPGRGRGTGAPGRPGSDGSG</sequence>
<dbReference type="EMBL" id="CP042997">
    <property type="protein sequence ID" value="QEH33172.1"/>
    <property type="molecule type" value="Genomic_DNA"/>
</dbReference>
<protein>
    <submittedName>
        <fullName evidence="2">Methyltransferase</fullName>
    </submittedName>
</protein>
<evidence type="ECO:0000313" key="3">
    <source>
        <dbReference type="Proteomes" id="UP000324233"/>
    </source>
</evidence>
<keyword evidence="2" id="KW-0808">Transferase</keyword>